<feature type="transmembrane region" description="Helical" evidence="2">
    <location>
        <begin position="52"/>
        <end position="75"/>
    </location>
</feature>
<keyword evidence="4" id="KW-0496">Mitochondrion</keyword>
<comment type="catalytic activity">
    <reaction evidence="1">
        <text>O-phospho-L-seryl-[protein] + H2O = L-seryl-[protein] + phosphate</text>
        <dbReference type="Rhea" id="RHEA:20629"/>
        <dbReference type="Rhea" id="RHEA-COMP:9863"/>
        <dbReference type="Rhea" id="RHEA-COMP:11604"/>
        <dbReference type="ChEBI" id="CHEBI:15377"/>
        <dbReference type="ChEBI" id="CHEBI:29999"/>
        <dbReference type="ChEBI" id="CHEBI:43474"/>
        <dbReference type="ChEBI" id="CHEBI:83421"/>
        <dbReference type="EC" id="3.1.3.16"/>
    </reaction>
</comment>
<comment type="cofactor">
    <cofactor evidence="1">
        <name>Mn(2+)</name>
        <dbReference type="ChEBI" id="CHEBI:29035"/>
    </cofactor>
</comment>
<dbReference type="InterPro" id="IPR001932">
    <property type="entry name" value="PPM-type_phosphatase-like_dom"/>
</dbReference>
<dbReference type="EMBL" id="OVEO01000007">
    <property type="protein sequence ID" value="SPQ97112.1"/>
    <property type="molecule type" value="Genomic_DNA"/>
</dbReference>
<dbReference type="InterPro" id="IPR039123">
    <property type="entry name" value="PPTC7"/>
</dbReference>
<organism evidence="4 5">
    <name type="scientific">Plasmodiophora brassicae</name>
    <name type="common">Clubroot disease agent</name>
    <dbReference type="NCBI Taxonomy" id="37360"/>
    <lineage>
        <taxon>Eukaryota</taxon>
        <taxon>Sar</taxon>
        <taxon>Rhizaria</taxon>
        <taxon>Endomyxa</taxon>
        <taxon>Phytomyxea</taxon>
        <taxon>Plasmodiophorida</taxon>
        <taxon>Plasmodiophoridae</taxon>
        <taxon>Plasmodiophora</taxon>
    </lineage>
</organism>
<evidence type="ECO:0000313" key="4">
    <source>
        <dbReference type="EMBL" id="SPQ97112.1"/>
    </source>
</evidence>
<dbReference type="SUPFAM" id="SSF81606">
    <property type="entry name" value="PP2C-like"/>
    <property type="match status" value="1"/>
</dbReference>
<gene>
    <name evidence="4" type="ORF">PLBR_LOCUS4327</name>
</gene>
<geneLocation type="mitochondrion" evidence="4"/>
<dbReference type="Gene3D" id="3.60.40.10">
    <property type="entry name" value="PPM-type phosphatase domain"/>
    <property type="match status" value="1"/>
</dbReference>
<keyword evidence="1" id="KW-0464">Manganese</keyword>
<name>A0A3P3YAC8_PLABS</name>
<dbReference type="GO" id="GO:0004722">
    <property type="term" value="F:protein serine/threonine phosphatase activity"/>
    <property type="evidence" value="ECO:0007669"/>
    <property type="project" value="UniProtKB-EC"/>
</dbReference>
<comment type="similarity">
    <text evidence="1">Belongs to the PP2C family.</text>
</comment>
<dbReference type="SMART" id="SM00331">
    <property type="entry name" value="PP2C_SIG"/>
    <property type="match status" value="1"/>
</dbReference>
<evidence type="ECO:0000256" key="1">
    <source>
        <dbReference type="RuleBase" id="RU366020"/>
    </source>
</evidence>
<keyword evidence="2" id="KW-0472">Membrane</keyword>
<keyword evidence="1" id="KW-0378">Hydrolase</keyword>
<dbReference type="AlphaFoldDB" id="A0A3P3YAC8"/>
<keyword evidence="2" id="KW-1133">Transmembrane helix</keyword>
<evidence type="ECO:0000259" key="3">
    <source>
        <dbReference type="PROSITE" id="PS51746"/>
    </source>
</evidence>
<dbReference type="PROSITE" id="PS51746">
    <property type="entry name" value="PPM_2"/>
    <property type="match status" value="1"/>
</dbReference>
<dbReference type="Proteomes" id="UP000290189">
    <property type="component" value="Unassembled WGS sequence"/>
</dbReference>
<dbReference type="SMART" id="SM00332">
    <property type="entry name" value="PP2Cc"/>
    <property type="match status" value="1"/>
</dbReference>
<protein>
    <recommendedName>
        <fullName evidence="1">Protein phosphatase</fullName>
        <ecNumber evidence="1">3.1.3.16</ecNumber>
    </recommendedName>
</protein>
<sequence>MPMHRLYDGPPYRLSPQVAVQDTNRPADLDWMKRRVVRSAWRDLPERRLRSIIMPLLFVLALFGAVIPHGSPLFLRMAGRTMPKQPADPATSDQDAFFVRHDLQSFAVADGVGGYGQMSAVVSRGLLRNIIQGLDELGPAYQAEAAENAVNDLDNWYRSMSPCSGLHNGKFGGSTLLCASLNPQLDGVLDFAHVGDCIALVIRKSDRTNELDFAFKLEPQYHPDSMVPCQLDFPLDRYSDEVSYSYALVQPGDLIIAATDGILDNVFPRELLALARRHHDNVDRLADAILEMASTKAYAPTMVATPFSSTYSDWSLPGGKPDDMTVVVAHVLASPDPGHDADNL</sequence>
<keyword evidence="1" id="KW-0479">Metal-binding</keyword>
<comment type="cofactor">
    <cofactor evidence="1">
        <name>Mg(2+)</name>
        <dbReference type="ChEBI" id="CHEBI:18420"/>
    </cofactor>
</comment>
<keyword evidence="1" id="KW-0460">Magnesium</keyword>
<feature type="domain" description="PPM-type phosphatase" evidence="3">
    <location>
        <begin position="79"/>
        <end position="331"/>
    </location>
</feature>
<accession>A0A3P3YAC8</accession>
<dbReference type="GO" id="GO:0046872">
    <property type="term" value="F:metal ion binding"/>
    <property type="evidence" value="ECO:0007669"/>
    <property type="project" value="UniProtKB-UniRule"/>
</dbReference>
<dbReference type="PANTHER" id="PTHR12320:SF24">
    <property type="entry name" value="PROTEIN PHOSPHATASE"/>
    <property type="match status" value="1"/>
</dbReference>
<evidence type="ECO:0000313" key="5">
    <source>
        <dbReference type="Proteomes" id="UP000290189"/>
    </source>
</evidence>
<keyword evidence="1" id="KW-0904">Protein phosphatase</keyword>
<proteinExistence type="inferred from homology"/>
<dbReference type="InterPro" id="IPR036457">
    <property type="entry name" value="PPM-type-like_dom_sf"/>
</dbReference>
<comment type="catalytic activity">
    <reaction evidence="1">
        <text>O-phospho-L-threonyl-[protein] + H2O = L-threonyl-[protein] + phosphate</text>
        <dbReference type="Rhea" id="RHEA:47004"/>
        <dbReference type="Rhea" id="RHEA-COMP:11060"/>
        <dbReference type="Rhea" id="RHEA-COMP:11605"/>
        <dbReference type="ChEBI" id="CHEBI:15377"/>
        <dbReference type="ChEBI" id="CHEBI:30013"/>
        <dbReference type="ChEBI" id="CHEBI:43474"/>
        <dbReference type="ChEBI" id="CHEBI:61977"/>
        <dbReference type="EC" id="3.1.3.16"/>
    </reaction>
</comment>
<keyword evidence="2" id="KW-0812">Transmembrane</keyword>
<reference evidence="4 5" key="1">
    <citation type="submission" date="2018-03" db="EMBL/GenBank/DDBJ databases">
        <authorList>
            <person name="Fogelqvist J."/>
        </authorList>
    </citation>
    <scope>NUCLEOTIDE SEQUENCE [LARGE SCALE GENOMIC DNA]</scope>
</reference>
<evidence type="ECO:0000256" key="2">
    <source>
        <dbReference type="SAM" id="Phobius"/>
    </source>
</evidence>
<dbReference type="EC" id="3.1.3.16" evidence="1"/>
<dbReference type="PANTHER" id="PTHR12320">
    <property type="entry name" value="PROTEIN PHOSPHATASE 2C"/>
    <property type="match status" value="1"/>
</dbReference>